<proteinExistence type="inferred from homology"/>
<dbReference type="Pfam" id="PF03401">
    <property type="entry name" value="TctC"/>
    <property type="match status" value="1"/>
</dbReference>
<dbReference type="Gene3D" id="3.40.190.10">
    <property type="entry name" value="Periplasmic binding protein-like II"/>
    <property type="match status" value="1"/>
</dbReference>
<comment type="caution">
    <text evidence="3">The sequence shown here is derived from an EMBL/GenBank/DDBJ whole genome shotgun (WGS) entry which is preliminary data.</text>
</comment>
<organism evidence="3 4">
    <name type="scientific">Advenella incenata</name>
    <dbReference type="NCBI Taxonomy" id="267800"/>
    <lineage>
        <taxon>Bacteria</taxon>
        <taxon>Pseudomonadati</taxon>
        <taxon>Pseudomonadota</taxon>
        <taxon>Betaproteobacteria</taxon>
        <taxon>Burkholderiales</taxon>
        <taxon>Alcaligenaceae</taxon>
    </lineage>
</organism>
<dbReference type="RefSeq" id="WP_341273433.1">
    <property type="nucleotide sequence ID" value="NZ_SHKO01000001.1"/>
</dbReference>
<dbReference type="EMBL" id="SHKO01000001">
    <property type="protein sequence ID" value="RZT99273.1"/>
    <property type="molecule type" value="Genomic_DNA"/>
</dbReference>
<keyword evidence="4" id="KW-1185">Reference proteome</keyword>
<dbReference type="AlphaFoldDB" id="A0A4Q7VRW9"/>
<evidence type="ECO:0000313" key="4">
    <source>
        <dbReference type="Proteomes" id="UP000293398"/>
    </source>
</evidence>
<dbReference type="CDD" id="cd07012">
    <property type="entry name" value="PBP2_Bug_TTT"/>
    <property type="match status" value="1"/>
</dbReference>
<dbReference type="PIRSF" id="PIRSF017082">
    <property type="entry name" value="YflP"/>
    <property type="match status" value="1"/>
</dbReference>
<gene>
    <name evidence="3" type="ORF">EV681_1056</name>
</gene>
<evidence type="ECO:0000313" key="3">
    <source>
        <dbReference type="EMBL" id="RZT99273.1"/>
    </source>
</evidence>
<accession>A0A4Q7VRW9</accession>
<reference evidence="3 4" key="1">
    <citation type="submission" date="2019-02" db="EMBL/GenBank/DDBJ databases">
        <title>Genomic Encyclopedia of Type Strains, Phase IV (KMG-IV): sequencing the most valuable type-strain genomes for metagenomic binning, comparative biology and taxonomic classification.</title>
        <authorList>
            <person name="Goeker M."/>
        </authorList>
    </citation>
    <scope>NUCLEOTIDE SEQUENCE [LARGE SCALE GENOMIC DNA]</scope>
    <source>
        <strain evidence="3 4">DSM 23814</strain>
    </source>
</reference>
<keyword evidence="3" id="KW-0675">Receptor</keyword>
<dbReference type="PANTHER" id="PTHR42928">
    <property type="entry name" value="TRICARBOXYLATE-BINDING PROTEIN"/>
    <property type="match status" value="1"/>
</dbReference>
<evidence type="ECO:0000256" key="2">
    <source>
        <dbReference type="SAM" id="SignalP"/>
    </source>
</evidence>
<protein>
    <submittedName>
        <fullName evidence="3">Tripartite-type tricarboxylate transporter receptor subunit TctC</fullName>
    </submittedName>
</protein>
<feature type="signal peptide" evidence="2">
    <location>
        <begin position="1"/>
        <end position="26"/>
    </location>
</feature>
<dbReference type="Gene3D" id="3.40.190.150">
    <property type="entry name" value="Bordetella uptake gene, domain 1"/>
    <property type="match status" value="1"/>
</dbReference>
<dbReference type="InterPro" id="IPR042100">
    <property type="entry name" value="Bug_dom1"/>
</dbReference>
<feature type="chain" id="PRO_5020294142" evidence="2">
    <location>
        <begin position="27"/>
        <end position="324"/>
    </location>
</feature>
<evidence type="ECO:0000256" key="1">
    <source>
        <dbReference type="ARBA" id="ARBA00006987"/>
    </source>
</evidence>
<dbReference type="SUPFAM" id="SSF53850">
    <property type="entry name" value="Periplasmic binding protein-like II"/>
    <property type="match status" value="1"/>
</dbReference>
<sequence length="324" mass="34523">MTMNNFKSKVILSLAAMTLAAGSAMAAYPDRPITFVVPFGAGSGTDKLARVLAEEVSKQVGQTVVVENKGGASGFIAAQDIARAKPDGYRIFVTSNTTHASNSALFKKLPYDPVKDFAPISKLGNIPLVLVVNPQSIPSKTVPEFIEHLKQNPDKVFFGSGSTSARIGGELFKILTGTKISNVDYKSNPQAVVDTVGGQIQMMIADAATTLPLARDGKLRALAVSTSKRTDIAPDLPTLAETGVKGYEMVAWFASYAPAGTPDEVIKTLNQAFVKTLNDPKIVKNLQIQGIEAQASTPQELANFQKAETEKWVDIVAKAGVEVR</sequence>
<dbReference type="InterPro" id="IPR005064">
    <property type="entry name" value="BUG"/>
</dbReference>
<keyword evidence="2" id="KW-0732">Signal</keyword>
<dbReference type="Proteomes" id="UP000293398">
    <property type="component" value="Unassembled WGS sequence"/>
</dbReference>
<name>A0A4Q7VRW9_9BURK</name>
<dbReference type="PANTHER" id="PTHR42928:SF5">
    <property type="entry name" value="BLR1237 PROTEIN"/>
    <property type="match status" value="1"/>
</dbReference>
<comment type="similarity">
    <text evidence="1">Belongs to the UPF0065 (bug) family.</text>
</comment>